<dbReference type="PANTHER" id="PTHR40275:SF1">
    <property type="entry name" value="SSL7038 PROTEIN"/>
    <property type="match status" value="1"/>
</dbReference>
<dbReference type="PROSITE" id="PS50943">
    <property type="entry name" value="HTH_CROC1"/>
    <property type="match status" value="1"/>
</dbReference>
<dbReference type="NCBIfam" id="TIGR02684">
    <property type="entry name" value="dnstrm_HI1420"/>
    <property type="match status" value="1"/>
</dbReference>
<dbReference type="InterPro" id="IPR001387">
    <property type="entry name" value="Cro/C1-type_HTH"/>
</dbReference>
<feature type="domain" description="HTH cro/C1-type" evidence="1">
    <location>
        <begin position="49"/>
        <end position="92"/>
    </location>
</feature>
<dbReference type="PATRIC" id="fig|651182.5.peg.1531"/>
<name>K0N5W8_DESTT</name>
<dbReference type="AlphaFoldDB" id="K0N5W8"/>
<dbReference type="InterPro" id="IPR014057">
    <property type="entry name" value="HI1420"/>
</dbReference>
<evidence type="ECO:0000313" key="2">
    <source>
        <dbReference type="EMBL" id="CCK79434.1"/>
    </source>
</evidence>
<dbReference type="Gene3D" id="1.10.260.40">
    <property type="entry name" value="lambda repressor-like DNA-binding domains"/>
    <property type="match status" value="1"/>
</dbReference>
<proteinExistence type="predicted"/>
<dbReference type="Pfam" id="PF21716">
    <property type="entry name" value="dnstrm_HI1420"/>
    <property type="match status" value="1"/>
</dbReference>
<dbReference type="OrthoDB" id="9798416at2"/>
<protein>
    <submittedName>
        <fullName evidence="2">Putative addiction module antidote protein, HI1420</fullName>
    </submittedName>
</protein>
<dbReference type="GO" id="GO:0003677">
    <property type="term" value="F:DNA binding"/>
    <property type="evidence" value="ECO:0007669"/>
    <property type="project" value="InterPro"/>
</dbReference>
<gene>
    <name evidence="2" type="ordered locus">TOL2_C12710</name>
</gene>
<evidence type="ECO:0000259" key="1">
    <source>
        <dbReference type="PROSITE" id="PS50943"/>
    </source>
</evidence>
<dbReference type="CDD" id="cd00093">
    <property type="entry name" value="HTH_XRE"/>
    <property type="match status" value="1"/>
</dbReference>
<keyword evidence="3" id="KW-1185">Reference proteome</keyword>
<dbReference type="InterPro" id="IPR010982">
    <property type="entry name" value="Lambda_DNA-bd_dom_sf"/>
</dbReference>
<dbReference type="HOGENOM" id="CLU_137365_1_0_7"/>
<dbReference type="EMBL" id="FO203503">
    <property type="protein sequence ID" value="CCK79434.1"/>
    <property type="molecule type" value="Genomic_DNA"/>
</dbReference>
<dbReference type="RefSeq" id="WP_014956781.1">
    <property type="nucleotide sequence ID" value="NC_018645.1"/>
</dbReference>
<organism evidence="2 3">
    <name type="scientific">Desulfobacula toluolica (strain DSM 7467 / Tol2)</name>
    <dbReference type="NCBI Taxonomy" id="651182"/>
    <lineage>
        <taxon>Bacteria</taxon>
        <taxon>Pseudomonadati</taxon>
        <taxon>Thermodesulfobacteriota</taxon>
        <taxon>Desulfobacteria</taxon>
        <taxon>Desulfobacterales</taxon>
        <taxon>Desulfobacteraceae</taxon>
        <taxon>Desulfobacula</taxon>
    </lineage>
</organism>
<reference evidence="2 3" key="1">
    <citation type="journal article" date="2013" name="Environ. Microbiol.">
        <title>Complete genome, catabolic sub-proteomes and key-metabolites of Desulfobacula toluolica Tol2, a marine, aromatic compound-degrading, sulfate-reducing bacterium.</title>
        <authorList>
            <person name="Wohlbrand L."/>
            <person name="Jacob J.H."/>
            <person name="Kube M."/>
            <person name="Mussmann M."/>
            <person name="Jarling R."/>
            <person name="Beck A."/>
            <person name="Amann R."/>
            <person name="Wilkes H."/>
            <person name="Reinhardt R."/>
            <person name="Rabus R."/>
        </authorList>
    </citation>
    <scope>NUCLEOTIDE SEQUENCE [LARGE SCALE GENOMIC DNA]</scope>
    <source>
        <strain evidence="3">DSM 7467 / Tol2</strain>
    </source>
</reference>
<dbReference type="STRING" id="651182.TOL2_C12710"/>
<accession>K0N5W8</accession>
<evidence type="ECO:0000313" key="3">
    <source>
        <dbReference type="Proteomes" id="UP000007347"/>
    </source>
</evidence>
<dbReference type="SUPFAM" id="SSF47413">
    <property type="entry name" value="lambda repressor-like DNA-binding domains"/>
    <property type="match status" value="1"/>
</dbReference>
<sequence>MITKTFPFDISEHLETDEDIRGFLKETANTGDNSDFIHALNIAAKARGMTEIAKQAGVTRASLYKSLSENGNPRFETISKIINALGCKLVIA</sequence>
<dbReference type="KEGG" id="dto:TOL2_C12710"/>
<dbReference type="Proteomes" id="UP000007347">
    <property type="component" value="Chromosome"/>
</dbReference>
<dbReference type="PANTHER" id="PTHR40275">
    <property type="entry name" value="SSL7038 PROTEIN"/>
    <property type="match status" value="1"/>
</dbReference>